<evidence type="ECO:0008006" key="4">
    <source>
        <dbReference type="Google" id="ProtNLM"/>
    </source>
</evidence>
<proteinExistence type="predicted"/>
<evidence type="ECO:0000313" key="3">
    <source>
        <dbReference type="Proteomes" id="UP000660554"/>
    </source>
</evidence>
<gene>
    <name evidence="2" type="ORF">Scinn_36680</name>
</gene>
<keyword evidence="3" id="KW-1185">Reference proteome</keyword>
<protein>
    <recommendedName>
        <fullName evidence="4">Integrase</fullName>
    </recommendedName>
</protein>
<reference evidence="3" key="1">
    <citation type="submission" date="2020-09" db="EMBL/GenBank/DDBJ databases">
        <title>Whole genome shotgun sequence of Streptomyces cinnamonensis NBRC 15873.</title>
        <authorList>
            <person name="Komaki H."/>
            <person name="Tamura T."/>
        </authorList>
    </citation>
    <scope>NUCLEOTIDE SEQUENCE [LARGE SCALE GENOMIC DNA]</scope>
    <source>
        <strain evidence="3">NBRC 15873</strain>
    </source>
</reference>
<comment type="caution">
    <text evidence="2">The sequence shown here is derived from an EMBL/GenBank/DDBJ whole genome shotgun (WGS) entry which is preliminary data.</text>
</comment>
<feature type="compositionally biased region" description="Low complexity" evidence="1">
    <location>
        <begin position="18"/>
        <end position="27"/>
    </location>
</feature>
<feature type="region of interest" description="Disordered" evidence="1">
    <location>
        <begin position="1"/>
        <end position="57"/>
    </location>
</feature>
<organism evidence="2 3">
    <name type="scientific">Streptomyces virginiae</name>
    <name type="common">Streptomyces cinnamonensis</name>
    <dbReference type="NCBI Taxonomy" id="1961"/>
    <lineage>
        <taxon>Bacteria</taxon>
        <taxon>Bacillati</taxon>
        <taxon>Actinomycetota</taxon>
        <taxon>Actinomycetes</taxon>
        <taxon>Kitasatosporales</taxon>
        <taxon>Streptomycetaceae</taxon>
        <taxon>Streptomyces</taxon>
    </lineage>
</organism>
<evidence type="ECO:0000256" key="1">
    <source>
        <dbReference type="SAM" id="MobiDB-lite"/>
    </source>
</evidence>
<evidence type="ECO:0000313" key="2">
    <source>
        <dbReference type="EMBL" id="GHI14205.1"/>
    </source>
</evidence>
<sequence>MPWHRDGQGMPQRAHCPSFSNRSAASTARRRLEGEQLAHRAPAPASSGPDPFECPSN</sequence>
<name>A0ABQ3NN63_STRVG</name>
<dbReference type="Proteomes" id="UP000660554">
    <property type="component" value="Unassembled WGS sequence"/>
</dbReference>
<accession>A0ABQ3NN63</accession>
<dbReference type="EMBL" id="BNDV01000008">
    <property type="protein sequence ID" value="GHI14205.1"/>
    <property type="molecule type" value="Genomic_DNA"/>
</dbReference>